<comment type="caution">
    <text evidence="1">The sequence shown here is derived from an EMBL/GenBank/DDBJ whole genome shotgun (WGS) entry which is preliminary data.</text>
</comment>
<reference evidence="1" key="1">
    <citation type="submission" date="2021-06" db="EMBL/GenBank/DDBJ databases">
        <authorList>
            <person name="Kallberg Y."/>
            <person name="Tangrot J."/>
            <person name="Rosling A."/>
        </authorList>
    </citation>
    <scope>NUCLEOTIDE SEQUENCE</scope>
    <source>
        <strain evidence="1">FL130A</strain>
    </source>
</reference>
<protein>
    <submittedName>
        <fullName evidence="1">10665_t:CDS:1</fullName>
    </submittedName>
</protein>
<dbReference type="AlphaFoldDB" id="A0A9N9JBP6"/>
<evidence type="ECO:0000313" key="1">
    <source>
        <dbReference type="EMBL" id="CAG8771168.1"/>
    </source>
</evidence>
<dbReference type="Proteomes" id="UP000789508">
    <property type="component" value="Unassembled WGS sequence"/>
</dbReference>
<proteinExistence type="predicted"/>
<accession>A0A9N9JBP6</accession>
<keyword evidence="2" id="KW-1185">Reference proteome</keyword>
<gene>
    <name evidence="1" type="ORF">ALEPTO_LOCUS14149</name>
</gene>
<evidence type="ECO:0000313" key="2">
    <source>
        <dbReference type="Proteomes" id="UP000789508"/>
    </source>
</evidence>
<dbReference type="OrthoDB" id="10562216at2759"/>
<dbReference type="EMBL" id="CAJVPS010052505">
    <property type="protein sequence ID" value="CAG8771168.1"/>
    <property type="molecule type" value="Genomic_DNA"/>
</dbReference>
<sequence>NLIEFIVNTMYNTNKSKYELYEAIVIIDGAEFPISYLFISPGRNRNITEILTTWFSILKAKGL</sequence>
<feature type="non-terminal residue" evidence="1">
    <location>
        <position position="63"/>
    </location>
</feature>
<feature type="non-terminal residue" evidence="1">
    <location>
        <position position="1"/>
    </location>
</feature>
<name>A0A9N9JBP6_9GLOM</name>
<organism evidence="1 2">
    <name type="scientific">Ambispora leptoticha</name>
    <dbReference type="NCBI Taxonomy" id="144679"/>
    <lineage>
        <taxon>Eukaryota</taxon>
        <taxon>Fungi</taxon>
        <taxon>Fungi incertae sedis</taxon>
        <taxon>Mucoromycota</taxon>
        <taxon>Glomeromycotina</taxon>
        <taxon>Glomeromycetes</taxon>
        <taxon>Archaeosporales</taxon>
        <taxon>Ambisporaceae</taxon>
        <taxon>Ambispora</taxon>
    </lineage>
</organism>